<evidence type="ECO:0000313" key="1">
    <source>
        <dbReference type="EMBL" id="KAG7364978.1"/>
    </source>
</evidence>
<keyword evidence="2" id="KW-1185">Reference proteome</keyword>
<sequence length="174" mass="19214">MITILGFGSLLSERSSRMTFPELQNFRLGRVPNYRRVFGHPASIFFQRGIANLETKEISSLSAEPCPGHAGFVCSVFEVPNSDMMSENGVPSLAFLEREEEFNILPDVVYHGLDSPDATGTGILCTSSDDETYLSRWERITSKSNMGNTVSILFGGGNAIPDYDRAQFTFDIAI</sequence>
<dbReference type="Proteomes" id="UP000693970">
    <property type="component" value="Unassembled WGS sequence"/>
</dbReference>
<organism evidence="1 2">
    <name type="scientific">Nitzschia inconspicua</name>
    <dbReference type="NCBI Taxonomy" id="303405"/>
    <lineage>
        <taxon>Eukaryota</taxon>
        <taxon>Sar</taxon>
        <taxon>Stramenopiles</taxon>
        <taxon>Ochrophyta</taxon>
        <taxon>Bacillariophyta</taxon>
        <taxon>Bacillariophyceae</taxon>
        <taxon>Bacillariophycidae</taxon>
        <taxon>Bacillariales</taxon>
        <taxon>Bacillariaceae</taxon>
        <taxon>Nitzschia</taxon>
    </lineage>
</organism>
<dbReference type="PANTHER" id="PTHR35748:SF1">
    <property type="entry name" value="OS05G0358400 PROTEIN"/>
    <property type="match status" value="1"/>
</dbReference>
<dbReference type="EMBL" id="JAGRRH010000009">
    <property type="protein sequence ID" value="KAG7364978.1"/>
    <property type="molecule type" value="Genomic_DNA"/>
</dbReference>
<comment type="caution">
    <text evidence="1">The sequence shown here is derived from an EMBL/GenBank/DDBJ whole genome shotgun (WGS) entry which is preliminary data.</text>
</comment>
<gene>
    <name evidence="1" type="ORF">IV203_038181</name>
</gene>
<reference evidence="1" key="1">
    <citation type="journal article" date="2021" name="Sci. Rep.">
        <title>Diploid genomic architecture of Nitzschia inconspicua, an elite biomass production diatom.</title>
        <authorList>
            <person name="Oliver A."/>
            <person name="Podell S."/>
            <person name="Pinowska A."/>
            <person name="Traller J.C."/>
            <person name="Smith S.R."/>
            <person name="McClure R."/>
            <person name="Beliaev A."/>
            <person name="Bohutskyi P."/>
            <person name="Hill E.A."/>
            <person name="Rabines A."/>
            <person name="Zheng H."/>
            <person name="Allen L.Z."/>
            <person name="Kuo A."/>
            <person name="Grigoriev I.V."/>
            <person name="Allen A.E."/>
            <person name="Hazlebeck D."/>
            <person name="Allen E.E."/>
        </authorList>
    </citation>
    <scope>NUCLEOTIDE SEQUENCE</scope>
    <source>
        <strain evidence="1">Hildebrandi</strain>
    </source>
</reference>
<protein>
    <submittedName>
        <fullName evidence="1">Uncharacterized protein</fullName>
    </submittedName>
</protein>
<dbReference type="OrthoDB" id="565040at2759"/>
<dbReference type="AlphaFoldDB" id="A0A9K3PZ27"/>
<dbReference type="PANTHER" id="PTHR35748">
    <property type="entry name" value="OS05G0358400 PROTEIN"/>
    <property type="match status" value="1"/>
</dbReference>
<evidence type="ECO:0000313" key="2">
    <source>
        <dbReference type="Proteomes" id="UP000693970"/>
    </source>
</evidence>
<proteinExistence type="predicted"/>
<accession>A0A9K3PZ27</accession>
<name>A0A9K3PZ27_9STRA</name>
<reference evidence="1" key="2">
    <citation type="submission" date="2021-04" db="EMBL/GenBank/DDBJ databases">
        <authorList>
            <person name="Podell S."/>
        </authorList>
    </citation>
    <scope>NUCLEOTIDE SEQUENCE</scope>
    <source>
        <strain evidence="1">Hildebrandi</strain>
    </source>
</reference>